<dbReference type="STRING" id="1005944.SAMN05192576_1797"/>
<evidence type="ECO:0008006" key="3">
    <source>
        <dbReference type="Google" id="ProtNLM"/>
    </source>
</evidence>
<protein>
    <recommendedName>
        <fullName evidence="3">Tetratricopeptide repeat-containing protein</fullName>
    </recommendedName>
</protein>
<accession>A0A1G9ZNV2</accession>
<organism evidence="1 2">
    <name type="scientific">Nocardioides szechwanensis</name>
    <dbReference type="NCBI Taxonomy" id="1005944"/>
    <lineage>
        <taxon>Bacteria</taxon>
        <taxon>Bacillati</taxon>
        <taxon>Actinomycetota</taxon>
        <taxon>Actinomycetes</taxon>
        <taxon>Propionibacteriales</taxon>
        <taxon>Nocardioidaceae</taxon>
        <taxon>Nocardioides</taxon>
    </lineage>
</organism>
<keyword evidence="2" id="KW-1185">Reference proteome</keyword>
<reference evidence="1 2" key="1">
    <citation type="submission" date="2016-10" db="EMBL/GenBank/DDBJ databases">
        <authorList>
            <person name="de Groot N.N."/>
        </authorList>
    </citation>
    <scope>NUCLEOTIDE SEQUENCE [LARGE SCALE GENOMIC DNA]</scope>
    <source>
        <strain evidence="1 2">CGMCC 1.11147</strain>
    </source>
</reference>
<dbReference type="Proteomes" id="UP000199004">
    <property type="component" value="Unassembled WGS sequence"/>
</dbReference>
<evidence type="ECO:0000313" key="1">
    <source>
        <dbReference type="EMBL" id="SDN23018.1"/>
    </source>
</evidence>
<dbReference type="OrthoDB" id="3211351at2"/>
<dbReference type="RefSeq" id="WP_091023859.1">
    <property type="nucleotide sequence ID" value="NZ_FNIC01000002.1"/>
</dbReference>
<proteinExistence type="predicted"/>
<sequence length="192" mass="21618">MDPLDVEARHDEIEFAMRADKAEAHEALGRSIPQGEYGRVTFLSTAAEHWMMRGENDRARALLEEIQDEPSEGEVATRATQLQLAFATGDEVWATALLKQLLADFRADLVTVSTCHFVGDLLRENNEVRQAHRWLTLPLAYVDPDDDLDAVEEMCVESRAQVRRQLGFPHDRFDAVADELAAIRRNSRGATS</sequence>
<name>A0A1G9ZNV2_9ACTN</name>
<gene>
    <name evidence="1" type="ORF">SAMN05192576_1797</name>
</gene>
<dbReference type="AlphaFoldDB" id="A0A1G9ZNV2"/>
<dbReference type="EMBL" id="FNIC01000002">
    <property type="protein sequence ID" value="SDN23018.1"/>
    <property type="molecule type" value="Genomic_DNA"/>
</dbReference>
<evidence type="ECO:0000313" key="2">
    <source>
        <dbReference type="Proteomes" id="UP000199004"/>
    </source>
</evidence>